<dbReference type="PANTHER" id="PTHR36757">
    <property type="entry name" value="BNAANNG22500D PROTEIN"/>
    <property type="match status" value="1"/>
</dbReference>
<proteinExistence type="predicted"/>
<feature type="compositionally biased region" description="Basic and acidic residues" evidence="1">
    <location>
        <begin position="200"/>
        <end position="217"/>
    </location>
</feature>
<reference evidence="2 3" key="1">
    <citation type="submission" date="2024-01" db="EMBL/GenBank/DDBJ databases">
        <title>The complete chloroplast genome sequence of Lithospermum erythrorhizon: insights into the phylogenetic relationship among Boraginaceae species and the maternal lineages of purple gromwells.</title>
        <authorList>
            <person name="Okada T."/>
            <person name="Watanabe K."/>
        </authorList>
    </citation>
    <scope>NUCLEOTIDE SEQUENCE [LARGE SCALE GENOMIC DNA]</scope>
</reference>
<dbReference type="EMBL" id="BAABME010011866">
    <property type="protein sequence ID" value="GAA0184400.1"/>
    <property type="molecule type" value="Genomic_DNA"/>
</dbReference>
<evidence type="ECO:0008006" key="4">
    <source>
        <dbReference type="Google" id="ProtNLM"/>
    </source>
</evidence>
<dbReference type="PANTHER" id="PTHR36757:SF1">
    <property type="entry name" value="GENOME ASSEMBLY, CHROMOSOME: A04"/>
    <property type="match status" value="1"/>
</dbReference>
<name>A0AAV3RVA3_LITER</name>
<organism evidence="2 3">
    <name type="scientific">Lithospermum erythrorhizon</name>
    <name type="common">Purple gromwell</name>
    <name type="synonym">Lithospermum officinale var. erythrorhizon</name>
    <dbReference type="NCBI Taxonomy" id="34254"/>
    <lineage>
        <taxon>Eukaryota</taxon>
        <taxon>Viridiplantae</taxon>
        <taxon>Streptophyta</taxon>
        <taxon>Embryophyta</taxon>
        <taxon>Tracheophyta</taxon>
        <taxon>Spermatophyta</taxon>
        <taxon>Magnoliopsida</taxon>
        <taxon>eudicotyledons</taxon>
        <taxon>Gunneridae</taxon>
        <taxon>Pentapetalae</taxon>
        <taxon>asterids</taxon>
        <taxon>lamiids</taxon>
        <taxon>Boraginales</taxon>
        <taxon>Boraginaceae</taxon>
        <taxon>Boraginoideae</taxon>
        <taxon>Lithospermeae</taxon>
        <taxon>Lithospermum</taxon>
    </lineage>
</organism>
<comment type="caution">
    <text evidence="2">The sequence shown here is derived from an EMBL/GenBank/DDBJ whole genome shotgun (WGS) entry which is preliminary data.</text>
</comment>
<keyword evidence="3" id="KW-1185">Reference proteome</keyword>
<evidence type="ECO:0000313" key="3">
    <source>
        <dbReference type="Proteomes" id="UP001454036"/>
    </source>
</evidence>
<sequence>MAADVCSDFTPSLVVSPRISLSHDPKESDDFLLDPSIDFDFDICINPSYSSPAISSADELFSNGKILPVEIKKTPPIIPSNARTSRRSSTLPACSSAILKTVPENTIEDTKKKMLKDFLSSNVDDDEDEEDEKPPSKPFWVFRRSSSLNSVNCENSRKSNGLIKSLQFLTRSNSTGSAPNPKIVVQHKVTHKATIARSISQKDHSIKRTSSQKEAKIVPRSSSVSSSTQFYAYSSGQNACLRKSYSNVIRINPVLNITPTSFTKGTGNLFGFCSILFNSKSNKNKK</sequence>
<evidence type="ECO:0000313" key="2">
    <source>
        <dbReference type="EMBL" id="GAA0184400.1"/>
    </source>
</evidence>
<accession>A0AAV3RVA3</accession>
<evidence type="ECO:0000256" key="1">
    <source>
        <dbReference type="SAM" id="MobiDB-lite"/>
    </source>
</evidence>
<protein>
    <recommendedName>
        <fullName evidence="4">Membrane-associated kinase regulator 5</fullName>
    </recommendedName>
</protein>
<dbReference type="AlphaFoldDB" id="A0AAV3RVA3"/>
<feature type="region of interest" description="Disordered" evidence="1">
    <location>
        <begin position="198"/>
        <end position="220"/>
    </location>
</feature>
<dbReference type="Proteomes" id="UP001454036">
    <property type="component" value="Unassembled WGS sequence"/>
</dbReference>
<gene>
    <name evidence="2" type="ORF">LIER_31688</name>
</gene>